<keyword evidence="9" id="KW-1185">Reference proteome</keyword>
<organism evidence="8 9">
    <name type="scientific">Metabacillus sediminilitoris</name>
    <dbReference type="NCBI Taxonomy" id="2567941"/>
    <lineage>
        <taxon>Bacteria</taxon>
        <taxon>Bacillati</taxon>
        <taxon>Bacillota</taxon>
        <taxon>Bacilli</taxon>
        <taxon>Bacillales</taxon>
        <taxon>Bacillaceae</taxon>
        <taxon>Metabacillus</taxon>
    </lineage>
</organism>
<evidence type="ECO:0000313" key="9">
    <source>
        <dbReference type="Proteomes" id="UP000310334"/>
    </source>
</evidence>
<protein>
    <submittedName>
        <fullName evidence="8">Sugar ABC transporter permease</fullName>
    </submittedName>
</protein>
<dbReference type="InterPro" id="IPR051393">
    <property type="entry name" value="ABC_transporter_permease"/>
</dbReference>
<dbReference type="InterPro" id="IPR035906">
    <property type="entry name" value="MetI-like_sf"/>
</dbReference>
<dbReference type="PANTHER" id="PTHR30193">
    <property type="entry name" value="ABC TRANSPORTER PERMEASE PROTEIN"/>
    <property type="match status" value="1"/>
</dbReference>
<evidence type="ECO:0000256" key="7">
    <source>
        <dbReference type="RuleBase" id="RU363032"/>
    </source>
</evidence>
<feature type="transmembrane region" description="Helical" evidence="7">
    <location>
        <begin position="270"/>
        <end position="290"/>
    </location>
</feature>
<name>A0A4S4BQE8_9BACI</name>
<comment type="subcellular location">
    <subcellularLocation>
        <location evidence="1 7">Cell membrane</location>
        <topology evidence="1 7">Multi-pass membrane protein</topology>
    </subcellularLocation>
</comment>
<dbReference type="Pfam" id="PF00528">
    <property type="entry name" value="BPD_transp_1"/>
    <property type="match status" value="1"/>
</dbReference>
<dbReference type="Proteomes" id="UP000310334">
    <property type="component" value="Unassembled WGS sequence"/>
</dbReference>
<sequence>MNKIRRINKNGSLGFFLSSKFLFLLPAFILIGMFVIYPLILAVGYSFTDYYLLKPDNISFVGLDNYFGIIEDKYAKQSFFNSTKYVIYIVPLQVALSLFLAILIAKKSKLNTFFRTAFFSPYILSIIVVSLLWKNILDPELGIVNVFLAELGFSKQEFFGNPDLALQTISFIILWQGISFQMLIIMAALQEIPSSLYEAADIEGANAWQKFRHITVPSIKDQLVFVLIVVTTGTFKIIIEPLVLTNGGPQGSTSSILLYMFEQGTRYRQIGYSSAITVVFALILIIIAFVQRKLVKEE</sequence>
<evidence type="ECO:0000256" key="6">
    <source>
        <dbReference type="ARBA" id="ARBA00023136"/>
    </source>
</evidence>
<evidence type="ECO:0000256" key="4">
    <source>
        <dbReference type="ARBA" id="ARBA00022692"/>
    </source>
</evidence>
<dbReference type="SUPFAM" id="SSF160964">
    <property type="entry name" value="MalF N-terminal region-like"/>
    <property type="match status" value="1"/>
</dbReference>
<dbReference type="InterPro" id="IPR000515">
    <property type="entry name" value="MetI-like"/>
</dbReference>
<keyword evidence="3" id="KW-1003">Cell membrane</keyword>
<evidence type="ECO:0000256" key="1">
    <source>
        <dbReference type="ARBA" id="ARBA00004651"/>
    </source>
</evidence>
<dbReference type="AlphaFoldDB" id="A0A4S4BQE8"/>
<evidence type="ECO:0000256" key="5">
    <source>
        <dbReference type="ARBA" id="ARBA00022989"/>
    </source>
</evidence>
<reference evidence="8 9" key="1">
    <citation type="submission" date="2019-04" db="EMBL/GenBank/DDBJ databases">
        <title>Bacillus sediminilitoris sp. nov., isolated from a tidal flat sediment on the East China Sea.</title>
        <authorList>
            <person name="Wei Y."/>
            <person name="Mao H."/>
            <person name="Fang J."/>
        </authorList>
    </citation>
    <scope>NUCLEOTIDE SEQUENCE [LARGE SCALE GENOMIC DNA]</scope>
    <source>
        <strain evidence="8 9">DSL-17</strain>
    </source>
</reference>
<feature type="transmembrane region" description="Helical" evidence="7">
    <location>
        <begin position="222"/>
        <end position="239"/>
    </location>
</feature>
<dbReference type="PROSITE" id="PS50928">
    <property type="entry name" value="ABC_TM1"/>
    <property type="match status" value="1"/>
</dbReference>
<feature type="transmembrane region" description="Helical" evidence="7">
    <location>
        <begin position="21"/>
        <end position="47"/>
    </location>
</feature>
<dbReference type="OrthoDB" id="9787541at2"/>
<feature type="transmembrane region" description="Helical" evidence="7">
    <location>
        <begin position="164"/>
        <end position="189"/>
    </location>
</feature>
<keyword evidence="2 7" id="KW-0813">Transport</keyword>
<gene>
    <name evidence="8" type="ORF">E6W99_19460</name>
</gene>
<dbReference type="RefSeq" id="WP_136356910.1">
    <property type="nucleotide sequence ID" value="NZ_CP046266.1"/>
</dbReference>
<evidence type="ECO:0000256" key="3">
    <source>
        <dbReference type="ARBA" id="ARBA00022475"/>
    </source>
</evidence>
<comment type="similarity">
    <text evidence="7">Belongs to the binding-protein-dependent transport system permease family.</text>
</comment>
<feature type="transmembrane region" description="Helical" evidence="7">
    <location>
        <begin position="85"/>
        <end position="105"/>
    </location>
</feature>
<dbReference type="SUPFAM" id="SSF161098">
    <property type="entry name" value="MetI-like"/>
    <property type="match status" value="1"/>
</dbReference>
<evidence type="ECO:0000256" key="2">
    <source>
        <dbReference type="ARBA" id="ARBA00022448"/>
    </source>
</evidence>
<proteinExistence type="inferred from homology"/>
<keyword evidence="4 7" id="KW-0812">Transmembrane</keyword>
<keyword evidence="5 7" id="KW-1133">Transmembrane helix</keyword>
<dbReference type="GO" id="GO:0055085">
    <property type="term" value="P:transmembrane transport"/>
    <property type="evidence" value="ECO:0007669"/>
    <property type="project" value="InterPro"/>
</dbReference>
<dbReference type="EMBL" id="SSNT01000016">
    <property type="protein sequence ID" value="THF77170.1"/>
    <property type="molecule type" value="Genomic_DNA"/>
</dbReference>
<accession>A0A4S4BQE8</accession>
<comment type="caution">
    <text evidence="8">The sequence shown here is derived from an EMBL/GenBank/DDBJ whole genome shotgun (WGS) entry which is preliminary data.</text>
</comment>
<dbReference type="PANTHER" id="PTHR30193:SF37">
    <property type="entry name" value="INNER MEMBRANE ABC TRANSPORTER PERMEASE PROTEIN YCJO"/>
    <property type="match status" value="1"/>
</dbReference>
<dbReference type="Gene3D" id="1.10.3720.10">
    <property type="entry name" value="MetI-like"/>
    <property type="match status" value="1"/>
</dbReference>
<evidence type="ECO:0000313" key="8">
    <source>
        <dbReference type="EMBL" id="THF77170.1"/>
    </source>
</evidence>
<dbReference type="GO" id="GO:0005886">
    <property type="term" value="C:plasma membrane"/>
    <property type="evidence" value="ECO:0007669"/>
    <property type="project" value="UniProtKB-SubCell"/>
</dbReference>
<feature type="transmembrane region" description="Helical" evidence="7">
    <location>
        <begin position="112"/>
        <end position="133"/>
    </location>
</feature>
<dbReference type="CDD" id="cd06261">
    <property type="entry name" value="TM_PBP2"/>
    <property type="match status" value="1"/>
</dbReference>
<keyword evidence="6 7" id="KW-0472">Membrane</keyword>